<feature type="region of interest" description="Disordered" evidence="5">
    <location>
        <begin position="404"/>
        <end position="445"/>
    </location>
</feature>
<protein>
    <recommendedName>
        <fullName evidence="7">Major facilitator superfamily (MFS) profile domain-containing protein</fullName>
    </recommendedName>
</protein>
<feature type="transmembrane region" description="Helical" evidence="6">
    <location>
        <begin position="285"/>
        <end position="303"/>
    </location>
</feature>
<dbReference type="InterPro" id="IPR005828">
    <property type="entry name" value="MFS_sugar_transport-like"/>
</dbReference>
<dbReference type="InterPro" id="IPR011701">
    <property type="entry name" value="MFS"/>
</dbReference>
<feature type="transmembrane region" description="Helical" evidence="6">
    <location>
        <begin position="143"/>
        <end position="161"/>
    </location>
</feature>
<dbReference type="GO" id="GO:0046943">
    <property type="term" value="F:carboxylic acid transmembrane transporter activity"/>
    <property type="evidence" value="ECO:0007669"/>
    <property type="project" value="TreeGrafter"/>
</dbReference>
<dbReference type="SUPFAM" id="SSF103473">
    <property type="entry name" value="MFS general substrate transporter"/>
    <property type="match status" value="1"/>
</dbReference>
<evidence type="ECO:0000259" key="7">
    <source>
        <dbReference type="PROSITE" id="PS50850"/>
    </source>
</evidence>
<feature type="transmembrane region" description="Helical" evidence="6">
    <location>
        <begin position="20"/>
        <end position="43"/>
    </location>
</feature>
<keyword evidence="3 6" id="KW-1133">Transmembrane helix</keyword>
<feature type="transmembrane region" description="Helical" evidence="6">
    <location>
        <begin position="341"/>
        <end position="365"/>
    </location>
</feature>
<dbReference type="PROSITE" id="PS00216">
    <property type="entry name" value="SUGAR_TRANSPORT_1"/>
    <property type="match status" value="1"/>
</dbReference>
<feature type="transmembrane region" description="Helical" evidence="6">
    <location>
        <begin position="371"/>
        <end position="392"/>
    </location>
</feature>
<feature type="transmembrane region" description="Helical" evidence="6">
    <location>
        <begin position="55"/>
        <end position="74"/>
    </location>
</feature>
<name>A0A3B0SN95_9ZZZZ</name>
<evidence type="ECO:0000256" key="6">
    <source>
        <dbReference type="SAM" id="Phobius"/>
    </source>
</evidence>
<organism evidence="8">
    <name type="scientific">hydrothermal vent metagenome</name>
    <dbReference type="NCBI Taxonomy" id="652676"/>
    <lineage>
        <taxon>unclassified sequences</taxon>
        <taxon>metagenomes</taxon>
        <taxon>ecological metagenomes</taxon>
    </lineage>
</organism>
<keyword evidence="2 6" id="KW-0812">Transmembrane</keyword>
<dbReference type="Gene3D" id="1.20.1250.20">
    <property type="entry name" value="MFS general substrate transporter like domains"/>
    <property type="match status" value="2"/>
</dbReference>
<dbReference type="Pfam" id="PF07690">
    <property type="entry name" value="MFS_1"/>
    <property type="match status" value="1"/>
</dbReference>
<feature type="transmembrane region" description="Helical" evidence="6">
    <location>
        <begin position="86"/>
        <end position="108"/>
    </location>
</feature>
<accession>A0A3B0SN95</accession>
<gene>
    <name evidence="8" type="ORF">MNBD_ACTINO02-1097</name>
</gene>
<feature type="domain" description="Major facilitator superfamily (MFS) profile" evidence="7">
    <location>
        <begin position="19"/>
        <end position="396"/>
    </location>
</feature>
<feature type="transmembrane region" description="Helical" evidence="6">
    <location>
        <begin position="173"/>
        <end position="192"/>
    </location>
</feature>
<evidence type="ECO:0000256" key="5">
    <source>
        <dbReference type="SAM" id="MobiDB-lite"/>
    </source>
</evidence>
<evidence type="ECO:0000256" key="1">
    <source>
        <dbReference type="ARBA" id="ARBA00004141"/>
    </source>
</evidence>
<comment type="subcellular location">
    <subcellularLocation>
        <location evidence="1">Membrane</location>
        <topology evidence="1">Multi-pass membrane protein</topology>
    </subcellularLocation>
</comment>
<feature type="transmembrane region" description="Helical" evidence="6">
    <location>
        <begin position="219"/>
        <end position="241"/>
    </location>
</feature>
<dbReference type="PROSITE" id="PS50850">
    <property type="entry name" value="MFS"/>
    <property type="match status" value="1"/>
</dbReference>
<proteinExistence type="predicted"/>
<dbReference type="InterPro" id="IPR020846">
    <property type="entry name" value="MFS_dom"/>
</dbReference>
<dbReference type="PANTHER" id="PTHR23508:SF10">
    <property type="entry name" value="CARBOXYLIC ACID TRANSPORTER PROTEIN HOMOLOG"/>
    <property type="match status" value="1"/>
</dbReference>
<dbReference type="Pfam" id="PF00083">
    <property type="entry name" value="Sugar_tr"/>
    <property type="match status" value="1"/>
</dbReference>
<reference evidence="8" key="1">
    <citation type="submission" date="2018-06" db="EMBL/GenBank/DDBJ databases">
        <authorList>
            <person name="Zhirakovskaya E."/>
        </authorList>
    </citation>
    <scope>NUCLEOTIDE SEQUENCE</scope>
</reference>
<evidence type="ECO:0000256" key="2">
    <source>
        <dbReference type="ARBA" id="ARBA00022692"/>
    </source>
</evidence>
<feature type="transmembrane region" description="Helical" evidence="6">
    <location>
        <begin position="253"/>
        <end position="273"/>
    </location>
</feature>
<dbReference type="EMBL" id="UOEK01000416">
    <property type="protein sequence ID" value="VAW07741.1"/>
    <property type="molecule type" value="Genomic_DNA"/>
</dbReference>
<evidence type="ECO:0000256" key="4">
    <source>
        <dbReference type="ARBA" id="ARBA00023136"/>
    </source>
</evidence>
<evidence type="ECO:0000256" key="3">
    <source>
        <dbReference type="ARBA" id="ARBA00022989"/>
    </source>
</evidence>
<dbReference type="GO" id="GO:0005886">
    <property type="term" value="C:plasma membrane"/>
    <property type="evidence" value="ECO:0007669"/>
    <property type="project" value="TreeGrafter"/>
</dbReference>
<dbReference type="InterPro" id="IPR036259">
    <property type="entry name" value="MFS_trans_sf"/>
</dbReference>
<dbReference type="AlphaFoldDB" id="A0A3B0SN95"/>
<sequence length="445" mass="46849">MTAPVPQRRPSFTLRDRRVLFLMGLVAFFIGFGGALMAHTLPFARKSLGLSEGNMSTLFAFVRAASLFGLVFALRADSHGRRKPLLLAYLFLPAGNLITAVVPGVAAYVIGQSLTRIGVVAVAGIAIVIVAEELSPPLRAYGLGIYGVFGGLGTGLSLWLLPLADGSTDGYKILFGISVLALAAYPVLNTYLSESRAYVQYSTRITFGHALRAGLGRHFWPLAGISFLVAAFASPAFDFALERLIDDLQWKTSAAQFLITIFSGAGLSGLFIGGRAADNLGRRPTTVVALALGLVGGIAFYTVSSGWLLAPAIFVATFGVSMLSPAFAAHRSELFPTRVRASASGWLTNIAIVGSIFGFVFGGVMIDRYGLSSTVTLLGSGLIVAMFLAFSLPETRGLDLVRGAGQQRATPQTTPPVQEPAPQSPTTPPADPTPSARPASEPPLQ</sequence>
<dbReference type="PANTHER" id="PTHR23508">
    <property type="entry name" value="CARBOXYLIC ACID TRANSPORTER PROTEIN HOMOLOG"/>
    <property type="match status" value="1"/>
</dbReference>
<feature type="transmembrane region" description="Helical" evidence="6">
    <location>
        <begin position="309"/>
        <end position="329"/>
    </location>
</feature>
<feature type="transmembrane region" description="Helical" evidence="6">
    <location>
        <begin position="114"/>
        <end position="131"/>
    </location>
</feature>
<dbReference type="InterPro" id="IPR005829">
    <property type="entry name" value="Sugar_transporter_CS"/>
</dbReference>
<evidence type="ECO:0000313" key="8">
    <source>
        <dbReference type="EMBL" id="VAW07741.1"/>
    </source>
</evidence>
<keyword evidence="4 6" id="KW-0472">Membrane</keyword>
<feature type="compositionally biased region" description="Pro residues" evidence="5">
    <location>
        <begin position="413"/>
        <end position="432"/>
    </location>
</feature>